<dbReference type="EMBL" id="CP158373">
    <property type="protein sequence ID" value="XBY67333.1"/>
    <property type="molecule type" value="Genomic_DNA"/>
</dbReference>
<keyword evidence="1" id="KW-0238">DNA-binding</keyword>
<name>A0AAU7YDP9_9PSED</name>
<organism evidence="1">
    <name type="scientific">Pseudomonas solani</name>
    <dbReference type="NCBI Taxonomy" id="2731552"/>
    <lineage>
        <taxon>Bacteria</taxon>
        <taxon>Pseudomonadati</taxon>
        <taxon>Pseudomonadota</taxon>
        <taxon>Gammaproteobacteria</taxon>
        <taxon>Pseudomonadales</taxon>
        <taxon>Pseudomonadaceae</taxon>
        <taxon>Pseudomonas</taxon>
    </lineage>
</organism>
<reference evidence="1" key="1">
    <citation type="submission" date="2023-08" db="EMBL/GenBank/DDBJ databases">
        <title>Increased levels of nutrients transform a symbiont into a lethal pathobiont.</title>
        <authorList>
            <person name="Lachnit T."/>
            <person name="Ulrich L."/>
            <person name="Willmer F.M."/>
            <person name="Hasenbein T."/>
            <person name="Steiner L.X."/>
            <person name="Wolters M."/>
            <person name="Herbst E.M."/>
            <person name="Deines P."/>
        </authorList>
    </citation>
    <scope>NUCLEOTIDE SEQUENCE</scope>
    <source>
        <strain evidence="1">T3</strain>
    </source>
</reference>
<dbReference type="RefSeq" id="WP_021222350.1">
    <property type="nucleotide sequence ID" value="NZ_CP158373.1"/>
</dbReference>
<accession>A0AAU7YDP9</accession>
<protein>
    <submittedName>
        <fullName evidence="1">DNA-binding protein</fullName>
    </submittedName>
</protein>
<evidence type="ECO:0000313" key="1">
    <source>
        <dbReference type="EMBL" id="XBY67333.1"/>
    </source>
</evidence>
<dbReference type="AlphaFoldDB" id="A0AAU7YDP9"/>
<gene>
    <name evidence="1" type="ORF">ABS648_26745</name>
</gene>
<sequence length="72" mass="8466">MEGTDLTLKHLICAPPIMPWREFADWIRMGDEHNIVWGWIRNGYIPSHKLGKHVMVNVALLTRELVEKERES</sequence>
<proteinExistence type="predicted"/>
<dbReference type="GO" id="GO:0003677">
    <property type="term" value="F:DNA binding"/>
    <property type="evidence" value="ECO:0007669"/>
    <property type="project" value="UniProtKB-KW"/>
</dbReference>